<dbReference type="GO" id="GO:0009408">
    <property type="term" value="P:response to heat"/>
    <property type="evidence" value="ECO:0007669"/>
    <property type="project" value="InterPro"/>
</dbReference>
<reference evidence="14" key="1">
    <citation type="submission" date="2025-08" db="UniProtKB">
        <authorList>
            <consortium name="RefSeq"/>
        </authorList>
    </citation>
    <scope>IDENTIFICATION</scope>
</reference>
<dbReference type="GO" id="GO:0030544">
    <property type="term" value="F:Hsp70 protein binding"/>
    <property type="evidence" value="ECO:0007669"/>
    <property type="project" value="InterPro"/>
</dbReference>
<dbReference type="Gene3D" id="1.10.287.110">
    <property type="entry name" value="DnaJ domain"/>
    <property type="match status" value="1"/>
</dbReference>
<feature type="zinc finger region" description="CR-type" evidence="9">
    <location>
        <begin position="132"/>
        <end position="216"/>
    </location>
</feature>
<evidence type="ECO:0000259" key="12">
    <source>
        <dbReference type="PROSITE" id="PS51188"/>
    </source>
</evidence>
<dbReference type="FunFam" id="1.10.287.110:FF:000016">
    <property type="entry name" value="DnaJ (Hsp40) homolog, subfamily A, member 2"/>
    <property type="match status" value="1"/>
</dbReference>
<feature type="domain" description="CR-type" evidence="12">
    <location>
        <begin position="132"/>
        <end position="216"/>
    </location>
</feature>
<keyword evidence="7" id="KW-0449">Lipoprotein</keyword>
<dbReference type="AlphaFoldDB" id="A0AAJ7C944"/>
<dbReference type="KEGG" id="ccin:107272396"/>
<dbReference type="InterPro" id="IPR036869">
    <property type="entry name" value="J_dom_sf"/>
</dbReference>
<dbReference type="InterPro" id="IPR002939">
    <property type="entry name" value="DnaJ_C"/>
</dbReference>
<dbReference type="GO" id="GO:0005524">
    <property type="term" value="F:ATP binding"/>
    <property type="evidence" value="ECO:0007669"/>
    <property type="project" value="InterPro"/>
</dbReference>
<dbReference type="CDD" id="cd10719">
    <property type="entry name" value="DnaJ_zf"/>
    <property type="match status" value="1"/>
</dbReference>
<evidence type="ECO:0000256" key="6">
    <source>
        <dbReference type="ARBA" id="ARBA00023186"/>
    </source>
</evidence>
<dbReference type="InterPro" id="IPR018253">
    <property type="entry name" value="DnaJ_domain_CS"/>
</dbReference>
<dbReference type="CDD" id="cd10747">
    <property type="entry name" value="DnaJ_C"/>
    <property type="match status" value="1"/>
</dbReference>
<organism evidence="13 14">
    <name type="scientific">Cephus cinctus</name>
    <name type="common">Wheat stem sawfly</name>
    <dbReference type="NCBI Taxonomy" id="211228"/>
    <lineage>
        <taxon>Eukaryota</taxon>
        <taxon>Metazoa</taxon>
        <taxon>Ecdysozoa</taxon>
        <taxon>Arthropoda</taxon>
        <taxon>Hexapoda</taxon>
        <taxon>Insecta</taxon>
        <taxon>Pterygota</taxon>
        <taxon>Neoptera</taxon>
        <taxon>Endopterygota</taxon>
        <taxon>Hymenoptera</taxon>
        <taxon>Cephoidea</taxon>
        <taxon>Cephidae</taxon>
        <taxon>Cephus</taxon>
    </lineage>
</organism>
<feature type="domain" description="J" evidence="11">
    <location>
        <begin position="5"/>
        <end position="67"/>
    </location>
</feature>
<evidence type="ECO:0000256" key="8">
    <source>
        <dbReference type="ARBA" id="ARBA00023289"/>
    </source>
</evidence>
<evidence type="ECO:0000256" key="9">
    <source>
        <dbReference type="PROSITE-ProRule" id="PRU00546"/>
    </source>
</evidence>
<dbReference type="Pfam" id="PF00684">
    <property type="entry name" value="DnaJ_CXXCXGXG"/>
    <property type="match status" value="1"/>
</dbReference>
<evidence type="ECO:0000256" key="2">
    <source>
        <dbReference type="ARBA" id="ARBA00022723"/>
    </source>
</evidence>
<dbReference type="FunFam" id="2.60.260.20:FF:000003">
    <property type="entry name" value="DnaJ subfamily A member 2"/>
    <property type="match status" value="1"/>
</dbReference>
<dbReference type="SUPFAM" id="SSF46565">
    <property type="entry name" value="Chaperone J-domain"/>
    <property type="match status" value="1"/>
</dbReference>
<dbReference type="GO" id="GO:0008270">
    <property type="term" value="F:zinc ion binding"/>
    <property type="evidence" value="ECO:0007669"/>
    <property type="project" value="UniProtKB-KW"/>
</dbReference>
<proteinExistence type="inferred from homology"/>
<keyword evidence="4 9" id="KW-0863">Zinc-finger</keyword>
<evidence type="ECO:0000256" key="4">
    <source>
        <dbReference type="ARBA" id="ARBA00022771"/>
    </source>
</evidence>
<dbReference type="Pfam" id="PF01556">
    <property type="entry name" value="DnaJ_C"/>
    <property type="match status" value="1"/>
</dbReference>
<dbReference type="InterPro" id="IPR044713">
    <property type="entry name" value="DNJA1/2-like"/>
</dbReference>
<evidence type="ECO:0000256" key="1">
    <source>
        <dbReference type="ARBA" id="ARBA00022481"/>
    </source>
</evidence>
<evidence type="ECO:0000256" key="5">
    <source>
        <dbReference type="ARBA" id="ARBA00022833"/>
    </source>
</evidence>
<dbReference type="PROSITE" id="PS51188">
    <property type="entry name" value="ZF_CR"/>
    <property type="match status" value="1"/>
</dbReference>
<dbReference type="CDD" id="cd06257">
    <property type="entry name" value="DnaJ"/>
    <property type="match status" value="1"/>
</dbReference>
<keyword evidence="6" id="KW-0143">Chaperone</keyword>
<dbReference type="SUPFAM" id="SSF49493">
    <property type="entry name" value="HSP40/DnaJ peptide-binding domain"/>
    <property type="match status" value="2"/>
</dbReference>
<dbReference type="InterPro" id="IPR001305">
    <property type="entry name" value="HSP_DnaJ_Cys-rich_dom"/>
</dbReference>
<gene>
    <name evidence="14" type="primary">LOC107272396</name>
</gene>
<evidence type="ECO:0000256" key="10">
    <source>
        <dbReference type="SAM" id="MobiDB-lite"/>
    </source>
</evidence>
<evidence type="ECO:0000256" key="7">
    <source>
        <dbReference type="ARBA" id="ARBA00023288"/>
    </source>
</evidence>
<dbReference type="Gene3D" id="2.10.230.10">
    <property type="entry name" value="Heat shock protein DnaJ, cysteine-rich domain"/>
    <property type="match status" value="1"/>
</dbReference>
<evidence type="ECO:0000313" key="13">
    <source>
        <dbReference type="Proteomes" id="UP000694920"/>
    </source>
</evidence>
<keyword evidence="8" id="KW-0636">Prenylation</keyword>
<protein>
    <submittedName>
        <fullName evidence="14">DnaJ homolog subfamily A member 2</fullName>
    </submittedName>
</protein>
<keyword evidence="13" id="KW-1185">Reference proteome</keyword>
<dbReference type="PROSITE" id="PS00636">
    <property type="entry name" value="DNAJ_1"/>
    <property type="match status" value="1"/>
</dbReference>
<accession>A0AAJ7C944</accession>
<dbReference type="GO" id="GO:0051082">
    <property type="term" value="F:unfolded protein binding"/>
    <property type="evidence" value="ECO:0007669"/>
    <property type="project" value="InterPro"/>
</dbReference>
<dbReference type="SUPFAM" id="SSF57938">
    <property type="entry name" value="DnaJ/Hsp40 cysteine-rich domain"/>
    <property type="match status" value="1"/>
</dbReference>
<feature type="region of interest" description="Disordered" evidence="10">
    <location>
        <begin position="360"/>
        <end position="410"/>
    </location>
</feature>
<dbReference type="InterPro" id="IPR001623">
    <property type="entry name" value="DnaJ_domain"/>
</dbReference>
<keyword evidence="1" id="KW-0488">Methylation</keyword>
<dbReference type="Pfam" id="PF00226">
    <property type="entry name" value="DnaJ"/>
    <property type="match status" value="1"/>
</dbReference>
<dbReference type="GeneID" id="107272396"/>
<sequence>MAENKLYEILGVPRGADEQTIKKSYKKLAKEFHPDKNPTAGDKFKDISFAYEVLSDSKKRRVYDQYGLKGVQEGVGEGRMSTDDIFSDLFGCGGGLFGGLAGFGGGMGRRKPTRGEDTVHHLKVTLEDMYNGKTTKLQQSKKVKCSACGGLGGAEGAVVRCRGCRGVGMKIVLRQLVPGLSQQIQTPCEDCQGTGEVINEKDRCTTCNGKKIISEQKILEVHIDKGMQNNQKILFRGESDQMPGCQAGDVVILLQQKPHDVFQRNNDHLHMTTKIGLAEALCGMDIIVRHLDGRHLHVKHPAGHIIRPGDIKAIAGEGMPQYRNPFEKGNLYIKFEVTFPEDHFASEQVLKQLESVFPPRPKLKIPKDSMEVDLEEYDPDHNTSSSRTGKSYSSDEDEMQGQPGLSCAQQ</sequence>
<keyword evidence="3" id="KW-0677">Repeat</keyword>
<dbReference type="InterPro" id="IPR012724">
    <property type="entry name" value="DnaJ"/>
</dbReference>
<dbReference type="PANTHER" id="PTHR43888">
    <property type="entry name" value="DNAJ-LIKE-2, ISOFORM A-RELATED"/>
    <property type="match status" value="1"/>
</dbReference>
<dbReference type="FunFam" id="2.10.230.10:FF:000001">
    <property type="entry name" value="DnaJ subfamily A member 2"/>
    <property type="match status" value="1"/>
</dbReference>
<evidence type="ECO:0000259" key="11">
    <source>
        <dbReference type="PROSITE" id="PS50076"/>
    </source>
</evidence>
<dbReference type="GO" id="GO:0006457">
    <property type="term" value="P:protein folding"/>
    <property type="evidence" value="ECO:0007669"/>
    <property type="project" value="InterPro"/>
</dbReference>
<dbReference type="PROSITE" id="PS50076">
    <property type="entry name" value="DNAJ_2"/>
    <property type="match status" value="1"/>
</dbReference>
<dbReference type="RefSeq" id="XP_015605000.1">
    <property type="nucleotide sequence ID" value="XM_015749514.2"/>
</dbReference>
<dbReference type="SMART" id="SM00271">
    <property type="entry name" value="DnaJ"/>
    <property type="match status" value="1"/>
</dbReference>
<dbReference type="HAMAP" id="MF_01152">
    <property type="entry name" value="DnaJ"/>
    <property type="match status" value="1"/>
</dbReference>
<dbReference type="PRINTS" id="PR00625">
    <property type="entry name" value="JDOMAIN"/>
</dbReference>
<keyword evidence="2 9" id="KW-0479">Metal-binding</keyword>
<dbReference type="Gene3D" id="2.60.260.20">
    <property type="entry name" value="Urease metallochaperone UreE, N-terminal domain"/>
    <property type="match status" value="2"/>
</dbReference>
<keyword evidence="5 9" id="KW-0862">Zinc</keyword>
<evidence type="ECO:0000256" key="3">
    <source>
        <dbReference type="ARBA" id="ARBA00022737"/>
    </source>
</evidence>
<evidence type="ECO:0000313" key="14">
    <source>
        <dbReference type="RefSeq" id="XP_015605000.1"/>
    </source>
</evidence>
<dbReference type="InterPro" id="IPR008971">
    <property type="entry name" value="HSP40/DnaJ_pept-bd"/>
</dbReference>
<dbReference type="Proteomes" id="UP000694920">
    <property type="component" value="Unplaced"/>
</dbReference>
<name>A0AAJ7C944_CEPCN</name>
<dbReference type="InterPro" id="IPR036410">
    <property type="entry name" value="HSP_DnaJ_Cys-rich_dom_sf"/>
</dbReference>